<keyword evidence="3" id="KW-1185">Reference proteome</keyword>
<evidence type="ECO:0000313" key="3">
    <source>
        <dbReference type="Proteomes" id="UP000242317"/>
    </source>
</evidence>
<name>A0A1G6N5R7_9GAMM</name>
<feature type="chain" id="PRO_5017405861" evidence="1">
    <location>
        <begin position="26"/>
        <end position="142"/>
    </location>
</feature>
<dbReference type="AlphaFoldDB" id="A0A1G6N5R7"/>
<proteinExistence type="predicted"/>
<evidence type="ECO:0000313" key="2">
    <source>
        <dbReference type="EMBL" id="SDC63208.1"/>
    </source>
</evidence>
<dbReference type="RefSeq" id="WP_092620921.1">
    <property type="nucleotide sequence ID" value="NZ_FMYK01000009.1"/>
</dbReference>
<protein>
    <submittedName>
        <fullName evidence="2">Uncharacterized protein</fullName>
    </submittedName>
</protein>
<dbReference type="OrthoDB" id="6708293at2"/>
<feature type="signal peptide" evidence="1">
    <location>
        <begin position="1"/>
        <end position="25"/>
    </location>
</feature>
<gene>
    <name evidence="2" type="ORF">SAMN05421749_1093</name>
</gene>
<keyword evidence="1" id="KW-0732">Signal</keyword>
<reference evidence="3" key="1">
    <citation type="submission" date="2016-09" db="EMBL/GenBank/DDBJ databases">
        <authorList>
            <person name="Varghese N."/>
            <person name="Submissions S."/>
        </authorList>
    </citation>
    <scope>NUCLEOTIDE SEQUENCE [LARGE SCALE GENOMIC DNA]</scope>
    <source>
        <strain evidence="3">ANC 3699</strain>
    </source>
</reference>
<evidence type="ECO:0000256" key="1">
    <source>
        <dbReference type="SAM" id="SignalP"/>
    </source>
</evidence>
<dbReference type="PROSITE" id="PS51257">
    <property type="entry name" value="PROKAR_LIPOPROTEIN"/>
    <property type="match status" value="1"/>
</dbReference>
<dbReference type="Proteomes" id="UP000242317">
    <property type="component" value="Unassembled WGS sequence"/>
</dbReference>
<sequence length="142" mass="16122">MKLSYRTSLSALCALSLCVVAFSIAGCTGQTQLTKRQNFISYLDQFKGKTQEQLKQEINFQQFGFDASKTKLSKQDQTMVHYSIYRPVTVPIPIFEPTIDGSRMNTSLPTSRNAYQMQMTCDIIFHLENQIVTSWESKGKAC</sequence>
<accession>A0A1G6N5R7</accession>
<organism evidence="2 3">
    <name type="scientific">Acinetobacter marinus</name>
    <dbReference type="NCBI Taxonomy" id="281375"/>
    <lineage>
        <taxon>Bacteria</taxon>
        <taxon>Pseudomonadati</taxon>
        <taxon>Pseudomonadota</taxon>
        <taxon>Gammaproteobacteria</taxon>
        <taxon>Moraxellales</taxon>
        <taxon>Moraxellaceae</taxon>
        <taxon>Acinetobacter</taxon>
    </lineage>
</organism>
<dbReference type="EMBL" id="FMYK01000009">
    <property type="protein sequence ID" value="SDC63208.1"/>
    <property type="molecule type" value="Genomic_DNA"/>
</dbReference>